<evidence type="ECO:0000313" key="1">
    <source>
        <dbReference type="EMBL" id="VDL96708.1"/>
    </source>
</evidence>
<proteinExistence type="predicted"/>
<sequence length="270" mass="29710">MTLFRPLGTDTDADTCLLEKIKEISSRPAVVLMGDFNVPSIRWNDLQAQSSKFSFDHRQMGDERRFLLDSLDVMLSELLHYVRGQLTLFEKEIQLGDTPVSVSAPLRSPLLVTSPSPSACCTVLRSRSNEFTSHNSKISPQGPVCGCSACRQSVNSPSTRYGSLTKTCSCYVISPVAEKDHNHAESPKVIPPPALAVAVGTGTALIVGLRVSAVAYQRSPIIRLLVVARTQHRLDKTACPLPSPFQPHLPPSSLRRFANKCLHFYGFSYR</sequence>
<dbReference type="WBParaSite" id="SSLN_0001072201-mRNA-1">
    <property type="protein sequence ID" value="SSLN_0001072201-mRNA-1"/>
    <property type="gene ID" value="SSLN_0001072201"/>
</dbReference>
<reference evidence="3" key="1">
    <citation type="submission" date="2016-06" db="UniProtKB">
        <authorList>
            <consortium name="WormBaseParasite"/>
        </authorList>
    </citation>
    <scope>IDENTIFICATION</scope>
</reference>
<protein>
    <submittedName>
        <fullName evidence="3">Endo/exonuclease/phosphatase domain-containing protein</fullName>
    </submittedName>
</protein>
<dbReference type="OrthoDB" id="10455569at2759"/>
<accession>A0A183T1H5</accession>
<dbReference type="EMBL" id="UYSU01035798">
    <property type="protein sequence ID" value="VDL96708.1"/>
    <property type="molecule type" value="Genomic_DNA"/>
</dbReference>
<dbReference type="AlphaFoldDB" id="A0A183T1H5"/>
<gene>
    <name evidence="1" type="ORF">SSLN_LOCUS10323</name>
</gene>
<organism evidence="3">
    <name type="scientific">Schistocephalus solidus</name>
    <name type="common">Tapeworm</name>
    <dbReference type="NCBI Taxonomy" id="70667"/>
    <lineage>
        <taxon>Eukaryota</taxon>
        <taxon>Metazoa</taxon>
        <taxon>Spiralia</taxon>
        <taxon>Lophotrochozoa</taxon>
        <taxon>Platyhelminthes</taxon>
        <taxon>Cestoda</taxon>
        <taxon>Eucestoda</taxon>
        <taxon>Diphyllobothriidea</taxon>
        <taxon>Diphyllobothriidae</taxon>
        <taxon>Schistocephalus</taxon>
    </lineage>
</organism>
<name>A0A183T1H5_SCHSO</name>
<keyword evidence="2" id="KW-1185">Reference proteome</keyword>
<evidence type="ECO:0000313" key="3">
    <source>
        <dbReference type="WBParaSite" id="SSLN_0001072201-mRNA-1"/>
    </source>
</evidence>
<reference evidence="1 2" key="2">
    <citation type="submission" date="2018-11" db="EMBL/GenBank/DDBJ databases">
        <authorList>
            <consortium name="Pathogen Informatics"/>
        </authorList>
    </citation>
    <scope>NUCLEOTIDE SEQUENCE [LARGE SCALE GENOMIC DNA]</scope>
    <source>
        <strain evidence="1 2">NST_G2</strain>
    </source>
</reference>
<dbReference type="Proteomes" id="UP000275846">
    <property type="component" value="Unassembled WGS sequence"/>
</dbReference>
<evidence type="ECO:0000313" key="2">
    <source>
        <dbReference type="Proteomes" id="UP000275846"/>
    </source>
</evidence>